<evidence type="ECO:0000256" key="2">
    <source>
        <dbReference type="SAM" id="Phobius"/>
    </source>
</evidence>
<feature type="transmembrane region" description="Helical" evidence="2">
    <location>
        <begin position="94"/>
        <end position="118"/>
    </location>
</feature>
<sequence length="470" mass="52037">MLTRARARMLEARALNDSDAEEEEEEEEEVEEEEEEEEEEEDHDDADEVEHDAEEEVVDDDEDGSTGAHGVGKGDGADSVDDMIDKRRWRIHPILVMTCAPLLFVGLALATVVTLGTLTYSRIPTYTALWTRMSSAADPPSPELLPDLPVPSLLFAQAHLAPPPHIFRLLYQTEQAYEGVKANYRDVSAPIPGLCKQLDHAMEMLLSPAARDGYVFDPATFTAALSAASRATPTAALDDLSYDAQAASYLLAAHAGHPVPSLRMPNTTAELYDIATATTLRSDILFLLRRTLRLPPSPSDADFELKLLRQPTVRHVLGVTEQLDCWESMGLRAWVGGVCTGQSSEVAHVVHQMLQQREADAGWTSWLTSSKEAELQDEQLRQLLYSARDLHAACSTFPIAVPLPAPPHELQRCLPPSNPLPPAFLRDSSTRRLLEVLRMIGPRGRERWVARQVEAAREQWWHARLGAAGV</sequence>
<proteinExistence type="predicted"/>
<dbReference type="Proteomes" id="UP001138500">
    <property type="component" value="Unassembled WGS sequence"/>
</dbReference>
<gene>
    <name evidence="3" type="ORF">Tdes44962_MAKER06320</name>
</gene>
<reference evidence="3 4" key="1">
    <citation type="journal article" date="2018" name="IMA Fungus">
        <title>IMA Genome-F 10: Nine draft genome sequences of Claviceps purpurea s.lat., including C. arundinis, C. humidiphila, and C. cf. spartinae, pseudomolecules for the pitch canker pathogen Fusarium circinatum, draft genome of Davidsoniella eucalypti, Grosmannia galeiformis, Quambalaria eucalypti, and Teratosphaeria destructans.</title>
        <authorList>
            <person name="Wingfield B.D."/>
            <person name="Liu M."/>
            <person name="Nguyen H.D."/>
            <person name="Lane F.A."/>
            <person name="Morgan S.W."/>
            <person name="De Vos L."/>
            <person name="Wilken P.M."/>
            <person name="Duong T.A."/>
            <person name="Aylward J."/>
            <person name="Coetzee M.P."/>
            <person name="Dadej K."/>
            <person name="De Beer Z.W."/>
            <person name="Findlay W."/>
            <person name="Havenga M."/>
            <person name="Kolarik M."/>
            <person name="Menzies J.G."/>
            <person name="Naidoo K."/>
            <person name="Pochopski O."/>
            <person name="Shoukouhi P."/>
            <person name="Santana Q.C."/>
            <person name="Seifert K.A."/>
            <person name="Soal N."/>
            <person name="Steenkamp E.T."/>
            <person name="Tatham C.T."/>
            <person name="van der Nest M.A."/>
            <person name="Wingfield M.J."/>
        </authorList>
    </citation>
    <scope>NUCLEOTIDE SEQUENCE [LARGE SCALE GENOMIC DNA]</scope>
    <source>
        <strain evidence="3">CMW44962</strain>
    </source>
</reference>
<evidence type="ECO:0000256" key="1">
    <source>
        <dbReference type="SAM" id="MobiDB-lite"/>
    </source>
</evidence>
<accession>A0A9W7SHM7</accession>
<dbReference type="EMBL" id="RIBY02002611">
    <property type="protein sequence ID" value="KAH9808139.1"/>
    <property type="molecule type" value="Genomic_DNA"/>
</dbReference>
<evidence type="ECO:0000313" key="4">
    <source>
        <dbReference type="Proteomes" id="UP001138500"/>
    </source>
</evidence>
<keyword evidence="2" id="KW-0472">Membrane</keyword>
<reference evidence="3 4" key="2">
    <citation type="journal article" date="2021" name="Curr. Genet.">
        <title>Genetic response to nitrogen starvation in the aggressive Eucalyptus foliar pathogen Teratosphaeria destructans.</title>
        <authorList>
            <person name="Havenga M."/>
            <person name="Wingfield B.D."/>
            <person name="Wingfield M.J."/>
            <person name="Dreyer L.L."/>
            <person name="Roets F."/>
            <person name="Aylward J."/>
        </authorList>
    </citation>
    <scope>NUCLEOTIDE SEQUENCE [LARGE SCALE GENOMIC DNA]</scope>
    <source>
        <strain evidence="3">CMW44962</strain>
    </source>
</reference>
<keyword evidence="4" id="KW-1185">Reference proteome</keyword>
<name>A0A9W7SHM7_9PEZI</name>
<feature type="region of interest" description="Disordered" evidence="1">
    <location>
        <begin position="1"/>
        <end position="79"/>
    </location>
</feature>
<feature type="compositionally biased region" description="Acidic residues" evidence="1">
    <location>
        <begin position="18"/>
        <end position="64"/>
    </location>
</feature>
<keyword evidence="2" id="KW-0812">Transmembrane</keyword>
<protein>
    <submittedName>
        <fullName evidence="3">Uncharacterized protein</fullName>
    </submittedName>
</protein>
<dbReference type="AlphaFoldDB" id="A0A9W7SHM7"/>
<organism evidence="3 4">
    <name type="scientific">Teratosphaeria destructans</name>
    <dbReference type="NCBI Taxonomy" id="418781"/>
    <lineage>
        <taxon>Eukaryota</taxon>
        <taxon>Fungi</taxon>
        <taxon>Dikarya</taxon>
        <taxon>Ascomycota</taxon>
        <taxon>Pezizomycotina</taxon>
        <taxon>Dothideomycetes</taxon>
        <taxon>Dothideomycetidae</taxon>
        <taxon>Mycosphaerellales</taxon>
        <taxon>Teratosphaeriaceae</taxon>
        <taxon>Teratosphaeria</taxon>
    </lineage>
</organism>
<keyword evidence="2" id="KW-1133">Transmembrane helix</keyword>
<comment type="caution">
    <text evidence="3">The sequence shown here is derived from an EMBL/GenBank/DDBJ whole genome shotgun (WGS) entry which is preliminary data.</text>
</comment>
<evidence type="ECO:0000313" key="3">
    <source>
        <dbReference type="EMBL" id="KAH9808139.1"/>
    </source>
</evidence>